<keyword evidence="3" id="KW-0813">Transport</keyword>
<keyword evidence="13" id="KW-1185">Reference proteome</keyword>
<evidence type="ECO:0000256" key="1">
    <source>
        <dbReference type="ARBA" id="ARBA00004383"/>
    </source>
</evidence>
<accession>A0ABV6SBN5</accession>
<dbReference type="Pfam" id="PF03544">
    <property type="entry name" value="TonB_C"/>
    <property type="match status" value="1"/>
</dbReference>
<dbReference type="InterPro" id="IPR051045">
    <property type="entry name" value="TonB-dependent_transducer"/>
</dbReference>
<keyword evidence="8 10" id="KW-1133">Transmembrane helix</keyword>
<evidence type="ECO:0000256" key="7">
    <source>
        <dbReference type="ARBA" id="ARBA00022927"/>
    </source>
</evidence>
<organism evidence="12 13">
    <name type="scientific">Novosphingobium clariflavum</name>
    <dbReference type="NCBI Taxonomy" id="2029884"/>
    <lineage>
        <taxon>Bacteria</taxon>
        <taxon>Pseudomonadati</taxon>
        <taxon>Pseudomonadota</taxon>
        <taxon>Alphaproteobacteria</taxon>
        <taxon>Sphingomonadales</taxon>
        <taxon>Sphingomonadaceae</taxon>
        <taxon>Novosphingobium</taxon>
    </lineage>
</organism>
<evidence type="ECO:0000256" key="5">
    <source>
        <dbReference type="ARBA" id="ARBA00022519"/>
    </source>
</evidence>
<sequence length="259" mass="27036">MRSNRVVSVPNHGPDTTLEERGLVIAMPQVSAGSWQAAGRYGESRKPNLTAVGASVAVVAGLMATIISMNVVSFQKQPHQRIVVANLESPPPPPPPQQDVKPVPVVPPPASPIVAPPPPIVLADNPPPVATSPVPVPAPAVSAVASAPVTSTNAAPAAPAPAPRVENAGDLSSKMISATPPRYPLDSRRKREQGTVVLAVMLGLDGTVSDISISKSSGFERLDHAALSAVRRWRWSPTRRDGAPVMVRGLVEIPFVLQT</sequence>
<dbReference type="Gene3D" id="3.30.1150.10">
    <property type="match status" value="1"/>
</dbReference>
<dbReference type="PANTHER" id="PTHR33446:SF2">
    <property type="entry name" value="PROTEIN TONB"/>
    <property type="match status" value="1"/>
</dbReference>
<comment type="caution">
    <text evidence="12">The sequence shown here is derived from an EMBL/GenBank/DDBJ whole genome shotgun (WGS) entry which is preliminary data.</text>
</comment>
<keyword evidence="6 10" id="KW-0812">Transmembrane</keyword>
<dbReference type="NCBIfam" id="TIGR01352">
    <property type="entry name" value="tonB_Cterm"/>
    <property type="match status" value="1"/>
</dbReference>
<protein>
    <submittedName>
        <fullName evidence="12">Energy transducer TonB</fullName>
    </submittedName>
</protein>
<evidence type="ECO:0000313" key="13">
    <source>
        <dbReference type="Proteomes" id="UP001589858"/>
    </source>
</evidence>
<evidence type="ECO:0000259" key="11">
    <source>
        <dbReference type="PROSITE" id="PS52015"/>
    </source>
</evidence>
<dbReference type="PROSITE" id="PS52015">
    <property type="entry name" value="TONB_CTD"/>
    <property type="match status" value="1"/>
</dbReference>
<comment type="similarity">
    <text evidence="2">Belongs to the TonB family.</text>
</comment>
<dbReference type="SUPFAM" id="SSF74653">
    <property type="entry name" value="TolA/TonB C-terminal domain"/>
    <property type="match status" value="1"/>
</dbReference>
<gene>
    <name evidence="12" type="ORF">ACFFF8_16770</name>
</gene>
<evidence type="ECO:0000256" key="8">
    <source>
        <dbReference type="ARBA" id="ARBA00022989"/>
    </source>
</evidence>
<evidence type="ECO:0000313" key="12">
    <source>
        <dbReference type="EMBL" id="MFC0686244.1"/>
    </source>
</evidence>
<reference evidence="12 13" key="1">
    <citation type="submission" date="2024-09" db="EMBL/GenBank/DDBJ databases">
        <authorList>
            <person name="Sun Q."/>
            <person name="Mori K."/>
        </authorList>
    </citation>
    <scope>NUCLEOTIDE SEQUENCE [LARGE SCALE GENOMIC DNA]</scope>
    <source>
        <strain evidence="12 13">CICC 11035S</strain>
    </source>
</reference>
<feature type="domain" description="TonB C-terminal" evidence="11">
    <location>
        <begin position="168"/>
        <end position="259"/>
    </location>
</feature>
<evidence type="ECO:0000256" key="2">
    <source>
        <dbReference type="ARBA" id="ARBA00006555"/>
    </source>
</evidence>
<evidence type="ECO:0000256" key="9">
    <source>
        <dbReference type="ARBA" id="ARBA00023136"/>
    </source>
</evidence>
<dbReference type="InterPro" id="IPR006260">
    <property type="entry name" value="TonB/TolA_C"/>
</dbReference>
<proteinExistence type="inferred from homology"/>
<evidence type="ECO:0000256" key="3">
    <source>
        <dbReference type="ARBA" id="ARBA00022448"/>
    </source>
</evidence>
<comment type="subcellular location">
    <subcellularLocation>
        <location evidence="1">Cell inner membrane</location>
        <topology evidence="1">Single-pass membrane protein</topology>
        <orientation evidence="1">Periplasmic side</orientation>
    </subcellularLocation>
</comment>
<evidence type="ECO:0000256" key="6">
    <source>
        <dbReference type="ARBA" id="ARBA00022692"/>
    </source>
</evidence>
<feature type="transmembrane region" description="Helical" evidence="10">
    <location>
        <begin position="49"/>
        <end position="72"/>
    </location>
</feature>
<evidence type="ECO:0000256" key="10">
    <source>
        <dbReference type="SAM" id="Phobius"/>
    </source>
</evidence>
<dbReference type="InterPro" id="IPR037682">
    <property type="entry name" value="TonB_C"/>
</dbReference>
<name>A0ABV6SBN5_9SPHN</name>
<dbReference type="EMBL" id="JBHLTM010000061">
    <property type="protein sequence ID" value="MFC0686244.1"/>
    <property type="molecule type" value="Genomic_DNA"/>
</dbReference>
<evidence type="ECO:0000256" key="4">
    <source>
        <dbReference type="ARBA" id="ARBA00022475"/>
    </source>
</evidence>
<dbReference type="RefSeq" id="WP_267218952.1">
    <property type="nucleotide sequence ID" value="NZ_JAPCWC010000002.1"/>
</dbReference>
<keyword evidence="9 10" id="KW-0472">Membrane</keyword>
<dbReference type="PANTHER" id="PTHR33446">
    <property type="entry name" value="PROTEIN TONB-RELATED"/>
    <property type="match status" value="1"/>
</dbReference>
<keyword evidence="7" id="KW-0653">Protein transport</keyword>
<keyword evidence="5" id="KW-0997">Cell inner membrane</keyword>
<dbReference type="Proteomes" id="UP001589858">
    <property type="component" value="Unassembled WGS sequence"/>
</dbReference>
<keyword evidence="4" id="KW-1003">Cell membrane</keyword>